<accession>A0A3B3SYQ6</accession>
<dbReference type="GO" id="GO:0022857">
    <property type="term" value="F:transmembrane transporter activity"/>
    <property type="evidence" value="ECO:0007669"/>
    <property type="project" value="InterPro"/>
</dbReference>
<name>A0A3B3SYQ6_9TELE</name>
<keyword evidence="7" id="KW-1185">Reference proteome</keyword>
<feature type="transmembrane region" description="Helical" evidence="5">
    <location>
        <begin position="135"/>
        <end position="158"/>
    </location>
</feature>
<feature type="transmembrane region" description="Helical" evidence="5">
    <location>
        <begin position="373"/>
        <end position="394"/>
    </location>
</feature>
<keyword evidence="2 5" id="KW-0812">Transmembrane</keyword>
<evidence type="ECO:0000256" key="1">
    <source>
        <dbReference type="ARBA" id="ARBA00004141"/>
    </source>
</evidence>
<proteinExistence type="predicted"/>
<sequence>MADFSEILLVIGDFGLFQKLLLVALCFPAMMMPFQNYSLIFTHAGFTRHCNTDWILKVSPNLTREEQLNLTVPRKPDGSLQSCEMFMPVDWDIEDIRQHGLNQTTSCLHGWQFDTSVFKTTVVSDFELVCDRASFLGIAQTIGLSGILFGSLIFGPLAKLGRKRATQISLIIMAVFTLTTGFAPTFYGYLMIQFIVGFSYGGYRVNSLILWIGVTKRSLPSCISQVVNSLAQCIVAGVGYAIRDWRTVQLILTSPLLLVLFYVLIPESARWLHDCGETEEAEKLIRKAAAVNKRPRGEIKDLIASPHLRKSLLVISFAFSLNLSYSCLTLNVGNFGLDIFLTQLIFGLTEIPGHILCIWLVEIMGRKHSFTVTILIGATLCLLIVAVPLITALATSGRVCTTWAVTICTVYVQELFPTSLQAATGLASIAPRVGGLLSPMLNLLGMYYSNIPILVFGGLTLVSGILSCLLPETRGKDLPDHSEEMDRR</sequence>
<evidence type="ECO:0000256" key="4">
    <source>
        <dbReference type="ARBA" id="ARBA00023136"/>
    </source>
</evidence>
<protein>
    <submittedName>
        <fullName evidence="6">Solute carrier family 22 member 13a</fullName>
    </submittedName>
</protein>
<dbReference type="Ensembl" id="ENSPKIT00000016468.1">
    <property type="protein sequence ID" value="ENSPKIP00000035535.1"/>
    <property type="gene ID" value="ENSPKIG00000014445.1"/>
</dbReference>
<dbReference type="InterPro" id="IPR036259">
    <property type="entry name" value="MFS_trans_sf"/>
</dbReference>
<feature type="transmembrane region" description="Helical" evidence="5">
    <location>
        <begin position="170"/>
        <end position="189"/>
    </location>
</feature>
<feature type="transmembrane region" description="Helical" evidence="5">
    <location>
        <begin position="248"/>
        <end position="265"/>
    </location>
</feature>
<dbReference type="Gene3D" id="1.20.1250.20">
    <property type="entry name" value="MFS general substrate transporter like domains"/>
    <property type="match status" value="1"/>
</dbReference>
<reference evidence="6" key="1">
    <citation type="submission" date="2025-08" db="UniProtKB">
        <authorList>
            <consortium name="Ensembl"/>
        </authorList>
    </citation>
    <scope>IDENTIFICATION</scope>
</reference>
<keyword evidence="4 5" id="KW-0472">Membrane</keyword>
<evidence type="ECO:0000256" key="2">
    <source>
        <dbReference type="ARBA" id="ARBA00022692"/>
    </source>
</evidence>
<dbReference type="STRING" id="1676925.ENSPKIP00000035535"/>
<dbReference type="InterPro" id="IPR011701">
    <property type="entry name" value="MFS"/>
</dbReference>
<dbReference type="SUPFAM" id="SSF103473">
    <property type="entry name" value="MFS general substrate transporter"/>
    <property type="match status" value="1"/>
</dbReference>
<dbReference type="Pfam" id="PF07690">
    <property type="entry name" value="MFS_1"/>
    <property type="match status" value="1"/>
</dbReference>
<evidence type="ECO:0000256" key="5">
    <source>
        <dbReference type="SAM" id="Phobius"/>
    </source>
</evidence>
<dbReference type="AlphaFoldDB" id="A0A3B3SYQ6"/>
<reference evidence="6" key="2">
    <citation type="submission" date="2025-09" db="UniProtKB">
        <authorList>
            <consortium name="Ensembl"/>
        </authorList>
    </citation>
    <scope>IDENTIFICATION</scope>
</reference>
<dbReference type="GO" id="GO:0016020">
    <property type="term" value="C:membrane"/>
    <property type="evidence" value="ECO:0007669"/>
    <property type="project" value="UniProtKB-SubCell"/>
</dbReference>
<dbReference type="GeneTree" id="ENSGT00940000154607"/>
<dbReference type="Proteomes" id="UP000261540">
    <property type="component" value="Unplaced"/>
</dbReference>
<feature type="transmembrane region" description="Helical" evidence="5">
    <location>
        <begin position="447"/>
        <end position="470"/>
    </location>
</feature>
<feature type="transmembrane region" description="Helical" evidence="5">
    <location>
        <begin position="312"/>
        <end position="333"/>
    </location>
</feature>
<feature type="transmembrane region" description="Helical" evidence="5">
    <location>
        <begin position="7"/>
        <end position="31"/>
    </location>
</feature>
<organism evidence="6 7">
    <name type="scientific">Paramormyrops kingsleyae</name>
    <dbReference type="NCBI Taxonomy" id="1676925"/>
    <lineage>
        <taxon>Eukaryota</taxon>
        <taxon>Metazoa</taxon>
        <taxon>Chordata</taxon>
        <taxon>Craniata</taxon>
        <taxon>Vertebrata</taxon>
        <taxon>Euteleostomi</taxon>
        <taxon>Actinopterygii</taxon>
        <taxon>Neopterygii</taxon>
        <taxon>Teleostei</taxon>
        <taxon>Osteoglossocephala</taxon>
        <taxon>Osteoglossomorpha</taxon>
        <taxon>Osteoglossiformes</taxon>
        <taxon>Mormyridae</taxon>
        <taxon>Paramormyrops</taxon>
    </lineage>
</organism>
<evidence type="ECO:0000256" key="3">
    <source>
        <dbReference type="ARBA" id="ARBA00022989"/>
    </source>
</evidence>
<evidence type="ECO:0000313" key="7">
    <source>
        <dbReference type="Proteomes" id="UP000261540"/>
    </source>
</evidence>
<keyword evidence="3 5" id="KW-1133">Transmembrane helix</keyword>
<dbReference type="PANTHER" id="PTHR24064">
    <property type="entry name" value="SOLUTE CARRIER FAMILY 22 MEMBER"/>
    <property type="match status" value="1"/>
</dbReference>
<comment type="subcellular location">
    <subcellularLocation>
        <location evidence="1">Membrane</location>
        <topology evidence="1">Multi-pass membrane protein</topology>
    </subcellularLocation>
</comment>
<feature type="transmembrane region" description="Helical" evidence="5">
    <location>
        <begin position="339"/>
        <end position="361"/>
    </location>
</feature>
<evidence type="ECO:0000313" key="6">
    <source>
        <dbReference type="Ensembl" id="ENSPKIP00000035535.1"/>
    </source>
</evidence>